<accession>A0ACC3DB68</accession>
<keyword evidence="2" id="KW-1185">Reference proteome</keyword>
<proteinExistence type="predicted"/>
<gene>
    <name evidence="1" type="ORF">LTS18_005980</name>
</gene>
<sequence>MLDFLLRTLHSPRSARLLHRTPTPYPFPGPDSPFPYTSPDDEDDDDDDDRYLGIAYRASTPFPTQRYPTAPYAPNPWYDDDEISFLDLDSHVQAPESGMPTLQMNSRSSRPPTVSDESAVLGGPLRRVSAAPAAAVTAAASERSAASSAASTIRGAFLGLRKKIGGVVRRGR</sequence>
<feature type="non-terminal residue" evidence="1">
    <location>
        <position position="172"/>
    </location>
</feature>
<evidence type="ECO:0000313" key="1">
    <source>
        <dbReference type="EMBL" id="KAK3064574.1"/>
    </source>
</evidence>
<comment type="caution">
    <text evidence="1">The sequence shown here is derived from an EMBL/GenBank/DDBJ whole genome shotgun (WGS) entry which is preliminary data.</text>
</comment>
<dbReference type="Proteomes" id="UP001186974">
    <property type="component" value="Unassembled WGS sequence"/>
</dbReference>
<name>A0ACC3DB68_9PEZI</name>
<reference evidence="1" key="1">
    <citation type="submission" date="2024-09" db="EMBL/GenBank/DDBJ databases">
        <title>Black Yeasts Isolated from many extreme environments.</title>
        <authorList>
            <person name="Coleine C."/>
            <person name="Stajich J.E."/>
            <person name="Selbmann L."/>
        </authorList>
    </citation>
    <scope>NUCLEOTIDE SEQUENCE</scope>
    <source>
        <strain evidence="1">CCFEE 5737</strain>
    </source>
</reference>
<protein>
    <submittedName>
        <fullName evidence="1">Uncharacterized protein</fullName>
    </submittedName>
</protein>
<evidence type="ECO:0000313" key="2">
    <source>
        <dbReference type="Proteomes" id="UP001186974"/>
    </source>
</evidence>
<organism evidence="1 2">
    <name type="scientific">Coniosporium uncinatum</name>
    <dbReference type="NCBI Taxonomy" id="93489"/>
    <lineage>
        <taxon>Eukaryota</taxon>
        <taxon>Fungi</taxon>
        <taxon>Dikarya</taxon>
        <taxon>Ascomycota</taxon>
        <taxon>Pezizomycotina</taxon>
        <taxon>Dothideomycetes</taxon>
        <taxon>Dothideomycetes incertae sedis</taxon>
        <taxon>Coniosporium</taxon>
    </lineage>
</organism>
<dbReference type="EMBL" id="JAWDJW010006478">
    <property type="protein sequence ID" value="KAK3064574.1"/>
    <property type="molecule type" value="Genomic_DNA"/>
</dbReference>